<keyword evidence="7" id="KW-0325">Glycoprotein</keyword>
<comment type="caution">
    <text evidence="11">Lacks conserved residue(s) required for the propagation of feature annotation.</text>
</comment>
<evidence type="ECO:0000256" key="4">
    <source>
        <dbReference type="ARBA" id="ARBA00022801"/>
    </source>
</evidence>
<feature type="binding site" evidence="10">
    <location>
        <position position="326"/>
    </location>
    <ligand>
        <name>Ca(2+)</name>
        <dbReference type="ChEBI" id="CHEBI:29108"/>
        <label>1</label>
    </ligand>
</feature>
<gene>
    <name evidence="15" type="primary">PLG</name>
    <name evidence="15" type="ORF">BLAG_LOCUS8195</name>
</gene>
<keyword evidence="6 9" id="KW-1015">Disulfide bond</keyword>
<accession>A0A8J9Z1W6</accession>
<evidence type="ECO:0000256" key="10">
    <source>
        <dbReference type="PIRSR" id="PIRSR001155-4"/>
    </source>
</evidence>
<keyword evidence="2" id="KW-0732">Signal</keyword>
<keyword evidence="4 12" id="KW-0378">Hydrolase</keyword>
<feature type="disulfide bond" evidence="9">
    <location>
        <begin position="285"/>
        <end position="303"/>
    </location>
</feature>
<feature type="binding site" evidence="10">
    <location>
        <position position="288"/>
    </location>
    <ligand>
        <name>Ca(2+)</name>
        <dbReference type="ChEBI" id="CHEBI:29108"/>
        <label>1</label>
    </ligand>
</feature>
<evidence type="ECO:0000259" key="14">
    <source>
        <dbReference type="PROSITE" id="PS50240"/>
    </source>
</evidence>
<dbReference type="PRINTS" id="PR00261">
    <property type="entry name" value="LDLRECEPTOR"/>
</dbReference>
<feature type="disulfide bond" evidence="11">
    <location>
        <begin position="87"/>
        <end position="102"/>
    </location>
</feature>
<dbReference type="Proteomes" id="UP000838412">
    <property type="component" value="Chromosome 15"/>
</dbReference>
<feature type="disulfide bond" evidence="9">
    <location>
        <begin position="496"/>
        <end position="518"/>
    </location>
</feature>
<dbReference type="SMART" id="SM00042">
    <property type="entry name" value="CUB"/>
    <property type="match status" value="3"/>
</dbReference>
<name>A0A8J9Z1W6_BRALA</name>
<dbReference type="PROSITE" id="PS00134">
    <property type="entry name" value="TRYPSIN_HIS"/>
    <property type="match status" value="1"/>
</dbReference>
<feature type="binding site" evidence="10">
    <location>
        <position position="417"/>
    </location>
    <ligand>
        <name>Ca(2+)</name>
        <dbReference type="ChEBI" id="CHEBI:29108"/>
        <label>3</label>
    </ligand>
</feature>
<feature type="disulfide bond" evidence="9">
    <location>
        <begin position="367"/>
        <end position="395"/>
    </location>
</feature>
<feature type="disulfide bond" evidence="11">
    <location>
        <begin position="484"/>
        <end position="496"/>
    </location>
</feature>
<keyword evidence="10" id="KW-0106">Calcium</keyword>
<feature type="disulfide bond" evidence="11">
    <location>
        <begin position="491"/>
        <end position="509"/>
    </location>
</feature>
<dbReference type="InterPro" id="IPR002172">
    <property type="entry name" value="LDrepeatLR_classA_rpt"/>
</dbReference>
<feature type="disulfide bond" evidence="9">
    <location>
        <begin position="484"/>
        <end position="491"/>
    </location>
</feature>
<dbReference type="SUPFAM" id="SSF50494">
    <property type="entry name" value="Trypsin-like serine proteases"/>
    <property type="match status" value="1"/>
</dbReference>
<dbReference type="GO" id="GO:0009566">
    <property type="term" value="P:fertilization"/>
    <property type="evidence" value="ECO:0007669"/>
    <property type="project" value="UniProtKB-ARBA"/>
</dbReference>
<dbReference type="PROSITE" id="PS01209">
    <property type="entry name" value="LDLRA_1"/>
    <property type="match status" value="2"/>
</dbReference>
<dbReference type="AlphaFoldDB" id="A0A8J9Z1W6"/>
<feature type="disulfide bond" evidence="11">
    <location>
        <begin position="16"/>
        <end position="28"/>
    </location>
</feature>
<organism evidence="15 16">
    <name type="scientific">Branchiostoma lanceolatum</name>
    <name type="common">Common lancelet</name>
    <name type="synonym">Amphioxus lanceolatum</name>
    <dbReference type="NCBI Taxonomy" id="7740"/>
    <lineage>
        <taxon>Eukaryota</taxon>
        <taxon>Metazoa</taxon>
        <taxon>Chordata</taxon>
        <taxon>Cephalochordata</taxon>
        <taxon>Leptocardii</taxon>
        <taxon>Amphioxiformes</taxon>
        <taxon>Branchiostomatidae</taxon>
        <taxon>Branchiostoma</taxon>
    </lineage>
</organism>
<evidence type="ECO:0000259" key="13">
    <source>
        <dbReference type="PROSITE" id="PS01180"/>
    </source>
</evidence>
<keyword evidence="1 12" id="KW-0645">Protease</keyword>
<dbReference type="InterPro" id="IPR018114">
    <property type="entry name" value="TRYPSIN_HIS"/>
</dbReference>
<evidence type="ECO:0000256" key="9">
    <source>
        <dbReference type="PIRSR" id="PIRSR001155-2"/>
    </source>
</evidence>
<dbReference type="InterPro" id="IPR009003">
    <property type="entry name" value="Peptidase_S1_PA"/>
</dbReference>
<dbReference type="CDD" id="cd00190">
    <property type="entry name" value="Tryp_SPc"/>
    <property type="match status" value="1"/>
</dbReference>
<dbReference type="InterPro" id="IPR043504">
    <property type="entry name" value="Peptidase_S1_PA_chymotrypsin"/>
</dbReference>
<evidence type="ECO:0000256" key="3">
    <source>
        <dbReference type="ARBA" id="ARBA00022737"/>
    </source>
</evidence>
<dbReference type="PROSITE" id="PS01180">
    <property type="entry name" value="CUB"/>
    <property type="match status" value="3"/>
</dbReference>
<dbReference type="InterPro" id="IPR023415">
    <property type="entry name" value="LDLR_class-A_CS"/>
</dbReference>
<feature type="domain" description="CUB" evidence="13">
    <location>
        <begin position="229"/>
        <end position="339"/>
    </location>
</feature>
<feature type="disulfide bond" evidence="9">
    <location>
        <begin position="692"/>
        <end position="708"/>
    </location>
</feature>
<evidence type="ECO:0000256" key="6">
    <source>
        <dbReference type="ARBA" id="ARBA00023157"/>
    </source>
</evidence>
<dbReference type="GO" id="GO:0046872">
    <property type="term" value="F:metal ion binding"/>
    <property type="evidence" value="ECO:0007669"/>
    <property type="project" value="UniProtKB-KW"/>
</dbReference>
<feature type="binding site" evidence="10">
    <location>
        <position position="465"/>
    </location>
    <ligand>
        <name>Ca(2+)</name>
        <dbReference type="ChEBI" id="CHEBI:29108"/>
        <label>3</label>
    </ligand>
</feature>
<dbReference type="Gene3D" id="2.40.10.10">
    <property type="entry name" value="Trypsin-like serine proteases"/>
    <property type="match status" value="1"/>
</dbReference>
<sequence length="773" mass="81987">MLWLLLFFVAGASAQCSTGEFQCNDGQCIPASWECDDWGDCSQGEDEATANCPDSKCAISIDYCASCGANEFTCGHGNTCVPNEWICDGDNDCGDMSDEQDCNGAGTLTDCGGAYTEDTGVIELLNYGNNQDCRWTITVTEGKFVHLEFTQFDIEEDSSCDYDYVVIYDGPDVTGTQLFVGCGASIPGAITASANTMTIRFISDSSVTETGFSATYSAVDERPAQNSGCGGPGELKGPSGTFSSMNYPSAYTNNARCIWDIEVSPGMAIQLTFEAFDLEDDLPTCDFDILQISENGNVLASSCGSVGPNVISNSNHITVLFTTDSSVTASGFEASYQEVQPGATLPPDLTTTTQATTPGTGGLGPQCSNPEILPGDSGTFTSPGYPGQYGNNHDCSWKITVTPGKIIVIRFEAFDVESPCDYDSLTIHDGPDSSAPRAATLCGTFGREVSTTGNEAFLVFKTDSSVTETGFSGTYTAEDPPPTCAPDQFTCWSGTCIGATFTCDGKDDCGDASDEFNCPGSDSSCGNGAIQPVFPSGRVVGGEGSLKGAWPWQASLMTSYHFCGGSLIHPEWILTAAHCFADDPNPSRYTVVLGKHLSDGSEESQETFSLSRVIVHEEYDDNAINKDLTLLKLSRPATLGQYIHIACLPESATDDPPAGTTCVTTGWGDTQGTGDDHQLKQARVPLVSNEECNRAGSYDGEISQYMMCAGFQEGGHDACQGDSGGPLVCPRQGKWYLNGVVSWGYGCAQPNYPGVYARVTSMLDWVLQKMAAN</sequence>
<protein>
    <submittedName>
        <fullName evidence="15">PLG protein</fullName>
    </submittedName>
</protein>
<feature type="binding site" evidence="10">
    <location>
        <position position="463"/>
    </location>
    <ligand>
        <name>Ca(2+)</name>
        <dbReference type="ChEBI" id="CHEBI:29108"/>
        <label>3</label>
    </ligand>
</feature>
<dbReference type="PROSITE" id="PS50240">
    <property type="entry name" value="TRYPSIN_DOM"/>
    <property type="match status" value="1"/>
</dbReference>
<dbReference type="InterPro" id="IPR000859">
    <property type="entry name" value="CUB_dom"/>
</dbReference>
<dbReference type="FunFam" id="2.40.10.10:FF:000003">
    <property type="entry name" value="Transmembrane serine protease 3"/>
    <property type="match status" value="1"/>
</dbReference>
<evidence type="ECO:0000313" key="16">
    <source>
        <dbReference type="Proteomes" id="UP000838412"/>
    </source>
</evidence>
<dbReference type="CDD" id="cd00112">
    <property type="entry name" value="LDLa"/>
    <property type="match status" value="3"/>
</dbReference>
<dbReference type="InterPro" id="IPR033116">
    <property type="entry name" value="TRYPSIN_SER"/>
</dbReference>
<keyword evidence="5 12" id="KW-0720">Serine protease</keyword>
<dbReference type="GO" id="GO:0006508">
    <property type="term" value="P:proteolysis"/>
    <property type="evidence" value="ECO:0007669"/>
    <property type="project" value="UniProtKB-KW"/>
</dbReference>
<dbReference type="EMBL" id="OV696700">
    <property type="protein sequence ID" value="CAH1246043.1"/>
    <property type="molecule type" value="Genomic_DNA"/>
</dbReference>
<dbReference type="InterPro" id="IPR024175">
    <property type="entry name" value="Pept_S1A_C1r/C1S/mannan-bd"/>
</dbReference>
<dbReference type="CDD" id="cd00041">
    <property type="entry name" value="CUB"/>
    <property type="match status" value="3"/>
</dbReference>
<dbReference type="Gene3D" id="2.60.120.290">
    <property type="entry name" value="Spermadhesin, CUB domain"/>
    <property type="match status" value="3"/>
</dbReference>
<reference evidence="15" key="1">
    <citation type="submission" date="2022-01" db="EMBL/GenBank/DDBJ databases">
        <authorList>
            <person name="Braso-Vives M."/>
        </authorList>
    </citation>
    <scope>NUCLEOTIDE SEQUENCE</scope>
</reference>
<feature type="domain" description="CUB" evidence="13">
    <location>
        <begin position="367"/>
        <end position="478"/>
    </location>
</feature>
<dbReference type="GO" id="GO:0006956">
    <property type="term" value="P:complement activation"/>
    <property type="evidence" value="ECO:0007669"/>
    <property type="project" value="InterPro"/>
</dbReference>
<dbReference type="PANTHER" id="PTHR24252">
    <property type="entry name" value="ACROSIN-RELATED"/>
    <property type="match status" value="1"/>
</dbReference>
<feature type="binding site" evidence="10">
    <location>
        <position position="324"/>
    </location>
    <ligand>
        <name>Ca(2+)</name>
        <dbReference type="ChEBI" id="CHEBI:29108"/>
        <label>1</label>
    </ligand>
</feature>
<feature type="active site" description="Charge relay system" evidence="8">
    <location>
        <position position="578"/>
    </location>
</feature>
<evidence type="ECO:0000256" key="11">
    <source>
        <dbReference type="PROSITE-ProRule" id="PRU00124"/>
    </source>
</evidence>
<feature type="disulfide bond" evidence="11">
    <location>
        <begin position="503"/>
        <end position="518"/>
    </location>
</feature>
<evidence type="ECO:0000256" key="7">
    <source>
        <dbReference type="ARBA" id="ARBA00023180"/>
    </source>
</evidence>
<evidence type="ECO:0000256" key="12">
    <source>
        <dbReference type="RuleBase" id="RU363034"/>
    </source>
</evidence>
<proteinExistence type="predicted"/>
<dbReference type="PROSITE" id="PS00135">
    <property type="entry name" value="TRYPSIN_SER"/>
    <property type="match status" value="1"/>
</dbReference>
<dbReference type="GO" id="GO:0005576">
    <property type="term" value="C:extracellular region"/>
    <property type="evidence" value="ECO:0007669"/>
    <property type="project" value="InterPro"/>
</dbReference>
<feature type="disulfide bond" evidence="11">
    <location>
        <begin position="23"/>
        <end position="41"/>
    </location>
</feature>
<evidence type="ECO:0000256" key="1">
    <source>
        <dbReference type="ARBA" id="ARBA00022670"/>
    </source>
</evidence>
<dbReference type="OrthoDB" id="10012881at2759"/>
<feature type="disulfide bond" evidence="9">
    <location>
        <begin position="719"/>
        <end position="747"/>
    </location>
</feature>
<feature type="domain" description="Peptidase S1" evidence="14">
    <location>
        <begin position="539"/>
        <end position="771"/>
    </location>
</feature>
<evidence type="ECO:0000256" key="5">
    <source>
        <dbReference type="ARBA" id="ARBA00022825"/>
    </source>
</evidence>
<feature type="binding site" evidence="10">
    <location>
        <position position="423"/>
    </location>
    <ligand>
        <name>Ca(2+)</name>
        <dbReference type="ChEBI" id="CHEBI:29108"/>
        <label>3</label>
    </ligand>
</feature>
<dbReference type="InterPro" id="IPR036055">
    <property type="entry name" value="LDL_receptor-like_sf"/>
</dbReference>
<dbReference type="FunFam" id="4.10.400.10:FF:000065">
    <property type="entry name" value="Transmembrane protease serine 7"/>
    <property type="match status" value="1"/>
</dbReference>
<dbReference type="SMART" id="SM00192">
    <property type="entry name" value="LDLa"/>
    <property type="match status" value="3"/>
</dbReference>
<dbReference type="Gene3D" id="4.10.400.10">
    <property type="entry name" value="Low-density Lipoprotein Receptor"/>
    <property type="match status" value="3"/>
</dbReference>
<feature type="active site" description="Charge relay system" evidence="8">
    <location>
        <position position="627"/>
    </location>
</feature>
<feature type="disulfide bond" evidence="9">
    <location>
        <begin position="420"/>
        <end position="442"/>
    </location>
</feature>
<evidence type="ECO:0000256" key="8">
    <source>
        <dbReference type="PIRSR" id="PIRSR001155-1"/>
    </source>
</evidence>
<keyword evidence="3" id="KW-0677">Repeat</keyword>
<feature type="domain" description="CUB" evidence="13">
    <location>
        <begin position="111"/>
        <end position="219"/>
    </location>
</feature>
<dbReference type="FunFam" id="2.60.120.290:FF:000013">
    <property type="entry name" value="Membrane frizzled-related protein"/>
    <property type="match status" value="2"/>
</dbReference>
<feature type="active site" description="Charge relay system" evidence="8">
    <location>
        <position position="723"/>
    </location>
</feature>
<feature type="binding site" evidence="10">
    <location>
        <position position="279"/>
    </location>
    <ligand>
        <name>Ca(2+)</name>
        <dbReference type="ChEBI" id="CHEBI:29108"/>
        <label>1</label>
    </ligand>
</feature>
<dbReference type="GO" id="GO:0004252">
    <property type="term" value="F:serine-type endopeptidase activity"/>
    <property type="evidence" value="ECO:0007669"/>
    <property type="project" value="InterPro"/>
</dbReference>
<dbReference type="SUPFAM" id="SSF57424">
    <property type="entry name" value="LDL receptor-like module"/>
    <property type="match status" value="3"/>
</dbReference>
<dbReference type="SUPFAM" id="SSF49854">
    <property type="entry name" value="Spermadhesin, CUB domain"/>
    <property type="match status" value="3"/>
</dbReference>
<dbReference type="PANTHER" id="PTHR24252:SF7">
    <property type="entry name" value="HYALIN"/>
    <property type="match status" value="1"/>
</dbReference>
<dbReference type="SMART" id="SM00020">
    <property type="entry name" value="Tryp_SPc"/>
    <property type="match status" value="1"/>
</dbReference>
<evidence type="ECO:0000313" key="15">
    <source>
        <dbReference type="EMBL" id="CAH1246043.1"/>
    </source>
</evidence>
<keyword evidence="10" id="KW-0479">Metal-binding</keyword>
<dbReference type="FunFam" id="4.10.400.10:FF:000034">
    <property type="entry name" value="Low-density lipoprotein receptor-related protein 2"/>
    <property type="match status" value="1"/>
</dbReference>
<dbReference type="Pfam" id="PF00057">
    <property type="entry name" value="Ldl_recept_a"/>
    <property type="match status" value="3"/>
</dbReference>
<dbReference type="PIRSF" id="PIRSF001155">
    <property type="entry name" value="C1r_C1s_MASP"/>
    <property type="match status" value="1"/>
</dbReference>
<dbReference type="InterPro" id="IPR001254">
    <property type="entry name" value="Trypsin_dom"/>
</dbReference>
<keyword evidence="16" id="KW-1185">Reference proteome</keyword>
<dbReference type="PROSITE" id="PS50068">
    <property type="entry name" value="LDLRA_2"/>
    <property type="match status" value="3"/>
</dbReference>
<dbReference type="Pfam" id="PF00431">
    <property type="entry name" value="CUB"/>
    <property type="match status" value="3"/>
</dbReference>
<evidence type="ECO:0000256" key="2">
    <source>
        <dbReference type="ARBA" id="ARBA00022729"/>
    </source>
</evidence>
<dbReference type="FunFam" id="2.60.120.290:FF:000005">
    <property type="entry name" value="Procollagen C-endopeptidase enhancer 1"/>
    <property type="match status" value="1"/>
</dbReference>
<dbReference type="InterPro" id="IPR035914">
    <property type="entry name" value="Sperma_CUB_dom_sf"/>
</dbReference>
<dbReference type="Pfam" id="PF00089">
    <property type="entry name" value="Trypsin"/>
    <property type="match status" value="1"/>
</dbReference>